<feature type="transmembrane region" description="Helical" evidence="1">
    <location>
        <begin position="54"/>
        <end position="72"/>
    </location>
</feature>
<reference evidence="2 3" key="1">
    <citation type="journal article" date="2014" name="Genome Announc.">
        <title>Draft Genome Sequence of Gordonia alkanivorans Strain CGMCC6845, a Halotolerant Hydrocarbon-Degrading Bacterium.</title>
        <authorList>
            <person name="Wang X."/>
            <person name="Jin D."/>
            <person name="Zhou L."/>
            <person name="Wu L."/>
            <person name="An W."/>
            <person name="Zhao L."/>
        </authorList>
    </citation>
    <scope>NUCLEOTIDE SEQUENCE [LARGE SCALE GENOMIC DNA]</scope>
    <source>
        <strain evidence="2 3">CGMCC 6845</strain>
    </source>
</reference>
<keyword evidence="1" id="KW-1133">Transmembrane helix</keyword>
<organism evidence="2 3">
    <name type="scientific">Gordonia alkanivorans CGMCC 6845</name>
    <dbReference type="NCBI Taxonomy" id="1423140"/>
    <lineage>
        <taxon>Bacteria</taxon>
        <taxon>Bacillati</taxon>
        <taxon>Actinomycetota</taxon>
        <taxon>Actinomycetes</taxon>
        <taxon>Mycobacteriales</taxon>
        <taxon>Gordoniaceae</taxon>
        <taxon>Gordonia</taxon>
    </lineage>
</organism>
<gene>
    <name evidence="2" type="ORF">V525_09860</name>
</gene>
<keyword evidence="1" id="KW-0472">Membrane</keyword>
<comment type="caution">
    <text evidence="2">The sequence shown here is derived from an EMBL/GenBank/DDBJ whole genome shotgun (WGS) entry which is preliminary data.</text>
</comment>
<sequence length="74" mass="7970">MVQTFMAVLLMYVTFLIPNVIPAWPAVASRLLLLAGTLVISCALLAIGKPWREWPAIISGTVFASAVLLTVLES</sequence>
<evidence type="ECO:0000313" key="2">
    <source>
        <dbReference type="EMBL" id="ETA07092.1"/>
    </source>
</evidence>
<dbReference type="AlphaFoldDB" id="W9DF56"/>
<dbReference type="EMBL" id="AYXO01000014">
    <property type="protein sequence ID" value="ETA07092.1"/>
    <property type="molecule type" value="Genomic_DNA"/>
</dbReference>
<name>W9DF56_9ACTN</name>
<dbReference type="Proteomes" id="UP000035035">
    <property type="component" value="Unassembled WGS sequence"/>
</dbReference>
<protein>
    <submittedName>
        <fullName evidence="2">Uncharacterized protein</fullName>
    </submittedName>
</protein>
<keyword evidence="3" id="KW-1185">Reference proteome</keyword>
<feature type="transmembrane region" description="Helical" evidence="1">
    <location>
        <begin position="31"/>
        <end position="48"/>
    </location>
</feature>
<evidence type="ECO:0000256" key="1">
    <source>
        <dbReference type="SAM" id="Phobius"/>
    </source>
</evidence>
<dbReference type="HOGENOM" id="CLU_2682614_0_0_11"/>
<proteinExistence type="predicted"/>
<evidence type="ECO:0000313" key="3">
    <source>
        <dbReference type="Proteomes" id="UP000035035"/>
    </source>
</evidence>
<feature type="transmembrane region" description="Helical" evidence="1">
    <location>
        <begin position="6"/>
        <end position="24"/>
    </location>
</feature>
<keyword evidence="1" id="KW-0812">Transmembrane</keyword>
<accession>W9DF56</accession>